<dbReference type="AlphaFoldDB" id="A0A2A9D282"/>
<dbReference type="EMBL" id="PDJD01000001">
    <property type="protein sequence ID" value="PFG20355.1"/>
    <property type="molecule type" value="Genomic_DNA"/>
</dbReference>
<dbReference type="InterPro" id="IPR028994">
    <property type="entry name" value="Integrin_alpha_N"/>
</dbReference>
<dbReference type="Proteomes" id="UP000224915">
    <property type="component" value="Unassembled WGS sequence"/>
</dbReference>
<reference evidence="1 2" key="1">
    <citation type="submission" date="2017-10" db="EMBL/GenBank/DDBJ databases">
        <title>Sequencing the genomes of 1000 actinobacteria strains.</title>
        <authorList>
            <person name="Klenk H.-P."/>
        </authorList>
    </citation>
    <scope>NUCLEOTIDE SEQUENCE [LARGE SCALE GENOMIC DNA]</scope>
    <source>
        <strain evidence="1 2">DSM 21801</strain>
    </source>
</reference>
<dbReference type="SUPFAM" id="SSF69318">
    <property type="entry name" value="Integrin alpha N-terminal domain"/>
    <property type="match status" value="1"/>
</dbReference>
<evidence type="ECO:0000313" key="1">
    <source>
        <dbReference type="EMBL" id="PFG20355.1"/>
    </source>
</evidence>
<name>A0A2A9D282_9MICO</name>
<protein>
    <recommendedName>
        <fullName evidence="3">VCBS repeat protein</fullName>
    </recommendedName>
</protein>
<evidence type="ECO:0008006" key="3">
    <source>
        <dbReference type="Google" id="ProtNLM"/>
    </source>
</evidence>
<organism evidence="1 2">
    <name type="scientific">Serinibacter salmoneus</name>
    <dbReference type="NCBI Taxonomy" id="556530"/>
    <lineage>
        <taxon>Bacteria</taxon>
        <taxon>Bacillati</taxon>
        <taxon>Actinomycetota</taxon>
        <taxon>Actinomycetes</taxon>
        <taxon>Micrococcales</taxon>
        <taxon>Beutenbergiaceae</taxon>
        <taxon>Serinibacter</taxon>
    </lineage>
</organism>
<keyword evidence="2" id="KW-1185">Reference proteome</keyword>
<sequence length="412" mass="44137">MGLAVGASALVAPSSIAAGGEVGGSGQQYFLNDQWGGEANHAFNYGRVSDQVYVGDWDGDGRDTLAVRRGQTYYFSNGLGAGAADVVVNYGRASDVVYVGDWDGDGRDTLAVRRGRDYHIKNSLNGGGADAVVPYGRSSDVVLVGDWDGDGDDTLAVRRGQTYHVKNTLTAGAADRVFNYGRTTDRVYVGDWNRDSRDTFGVRRGRTYYLANSLSGGSADRVVTYGRDADTTIVGDWNGDGSSTLGVRRPPAAPIKFGDGTHLVGADIPAGVYRSQGAEYGCYWERLGGVSGEWDELLANEWGSPRPIVEVKSSDFALYVDDCGTWTSLSSTFPAHPAERIGNGSYVVNRDFRPGTYHVADPGEYCSWERVSSFDGESASTIGWGFTSTVSIRSSDVGFISDGCGNWHRIGD</sequence>
<evidence type="ECO:0000313" key="2">
    <source>
        <dbReference type="Proteomes" id="UP000224915"/>
    </source>
</evidence>
<gene>
    <name evidence="1" type="ORF">ATL40_1953</name>
</gene>
<proteinExistence type="predicted"/>
<accession>A0A2A9D282</accession>
<comment type="caution">
    <text evidence="1">The sequence shown here is derived from an EMBL/GenBank/DDBJ whole genome shotgun (WGS) entry which is preliminary data.</text>
</comment>